<sequence length="434" mass="44860">MKALLLGLAGLIATAPAVAETIAITGGTVAIGDGSAPIPDGIVLVRDGRILAAGAGVAIPPEARRIDARGKWVSPGLVAGLTNIGLSDAEGIEESNDVSARGAPFHAAIDIAPAVNPDAAILGNERLGGITRAVLTPDAAGSIFAGQGAVIGLGAGAPPVLKARAFQYVEFGEEGAQLAGGSRPAAFAVLHDALAEAEEYRRNPTAFGGRERDSLVKRGDAEALLPVLDGRQPLLVHVERASDIRAVLALTTRYPRLRLVLVGATEGWRVAPEIAAAHVPVIAAALADLPERFERLSATESNVGRLRQAGVTVALSSVDASAPAPMQRNLKQFAGNLVAIGKLPGATGLSWGEALATITARPAEILGLGGEIGSLRPGRRADIVLWDGDPLELASAPVALFIDGRPQPMRSRQTELRDRYLTPQEGALPKAYQW</sequence>
<accession>A0ABY4X8M5</accession>
<dbReference type="PANTHER" id="PTHR43135">
    <property type="entry name" value="ALPHA-D-RIBOSE 1-METHYLPHOSPHONATE 5-TRIPHOSPHATE DIPHOSPHATASE"/>
    <property type="match status" value="1"/>
</dbReference>
<protein>
    <submittedName>
        <fullName evidence="3">Amidohydrolase family protein</fullName>
    </submittedName>
</protein>
<feature type="domain" description="Amidohydrolase 3" evidence="2">
    <location>
        <begin position="290"/>
        <end position="396"/>
    </location>
</feature>
<evidence type="ECO:0000259" key="2">
    <source>
        <dbReference type="Pfam" id="PF07969"/>
    </source>
</evidence>
<dbReference type="Gene3D" id="2.30.40.10">
    <property type="entry name" value="Urease, subunit C, domain 1"/>
    <property type="match status" value="1"/>
</dbReference>
<dbReference type="Gene3D" id="3.20.20.140">
    <property type="entry name" value="Metal-dependent hydrolases"/>
    <property type="match status" value="1"/>
</dbReference>
<gene>
    <name evidence="3" type="ORF">LHA26_02030</name>
</gene>
<keyword evidence="4" id="KW-1185">Reference proteome</keyword>
<dbReference type="Pfam" id="PF07969">
    <property type="entry name" value="Amidohydro_3"/>
    <property type="match status" value="1"/>
</dbReference>
<dbReference type="InterPro" id="IPR032466">
    <property type="entry name" value="Metal_Hydrolase"/>
</dbReference>
<evidence type="ECO:0000313" key="3">
    <source>
        <dbReference type="EMBL" id="USI73282.1"/>
    </source>
</evidence>
<dbReference type="PANTHER" id="PTHR43135:SF3">
    <property type="entry name" value="ALPHA-D-RIBOSE 1-METHYLPHOSPHONATE 5-TRIPHOSPHATE DIPHOSPHATASE"/>
    <property type="match status" value="1"/>
</dbReference>
<feature type="signal peptide" evidence="1">
    <location>
        <begin position="1"/>
        <end position="19"/>
    </location>
</feature>
<dbReference type="InterPro" id="IPR011059">
    <property type="entry name" value="Metal-dep_hydrolase_composite"/>
</dbReference>
<dbReference type="SUPFAM" id="SSF51556">
    <property type="entry name" value="Metallo-dependent hydrolases"/>
    <property type="match status" value="1"/>
</dbReference>
<keyword evidence="1" id="KW-0732">Signal</keyword>
<evidence type="ECO:0000313" key="4">
    <source>
        <dbReference type="Proteomes" id="UP001056937"/>
    </source>
</evidence>
<reference evidence="3" key="1">
    <citation type="journal article" date="2022" name="Toxins">
        <title>Genomic Analysis of Sphingopyxis sp. USTB-05 for Biodegrading Cyanobacterial Hepatotoxins.</title>
        <authorList>
            <person name="Liu C."/>
            <person name="Xu Q."/>
            <person name="Zhao Z."/>
            <person name="Zhang H."/>
            <person name="Liu X."/>
            <person name="Yin C."/>
            <person name="Liu Y."/>
            <person name="Yan H."/>
        </authorList>
    </citation>
    <scope>NUCLEOTIDE SEQUENCE</scope>
    <source>
        <strain evidence="3">NBD5</strain>
    </source>
</reference>
<evidence type="ECO:0000256" key="1">
    <source>
        <dbReference type="SAM" id="SignalP"/>
    </source>
</evidence>
<proteinExistence type="predicted"/>
<dbReference type="RefSeq" id="WP_252167093.1">
    <property type="nucleotide sequence ID" value="NZ_CP084930.1"/>
</dbReference>
<feature type="chain" id="PRO_5045857801" evidence="1">
    <location>
        <begin position="20"/>
        <end position="434"/>
    </location>
</feature>
<dbReference type="InterPro" id="IPR051781">
    <property type="entry name" value="Metallo-dep_Hydrolase"/>
</dbReference>
<organism evidence="3 4">
    <name type="scientific">Sphingomonas morindae</name>
    <dbReference type="NCBI Taxonomy" id="1541170"/>
    <lineage>
        <taxon>Bacteria</taxon>
        <taxon>Pseudomonadati</taxon>
        <taxon>Pseudomonadota</taxon>
        <taxon>Alphaproteobacteria</taxon>
        <taxon>Sphingomonadales</taxon>
        <taxon>Sphingomonadaceae</taxon>
        <taxon>Sphingomonas</taxon>
    </lineage>
</organism>
<dbReference type="EMBL" id="CP084930">
    <property type="protein sequence ID" value="USI73282.1"/>
    <property type="molecule type" value="Genomic_DNA"/>
</dbReference>
<name>A0ABY4X8M5_9SPHN</name>
<dbReference type="InterPro" id="IPR013108">
    <property type="entry name" value="Amidohydro_3"/>
</dbReference>
<dbReference type="Proteomes" id="UP001056937">
    <property type="component" value="Chromosome 1"/>
</dbReference>
<dbReference type="SUPFAM" id="SSF51338">
    <property type="entry name" value="Composite domain of metallo-dependent hydrolases"/>
    <property type="match status" value="1"/>
</dbReference>